<gene>
    <name evidence="3" type="ORF">KQ875_02015</name>
</gene>
<dbReference type="NCBIfam" id="NF045979">
    <property type="entry name" value="ComEC_MAG0480"/>
    <property type="match status" value="1"/>
</dbReference>
<name>A0ABS6DPW8_9MOLU</name>
<feature type="transmembrane region" description="Helical" evidence="1">
    <location>
        <begin position="135"/>
        <end position="153"/>
    </location>
</feature>
<comment type="caution">
    <text evidence="3">The sequence shown here is derived from an EMBL/GenBank/DDBJ whole genome shotgun (WGS) entry which is preliminary data.</text>
</comment>
<feature type="domain" description="ComEC/Rec2-related protein" evidence="2">
    <location>
        <begin position="124"/>
        <end position="355"/>
    </location>
</feature>
<reference evidence="3" key="1">
    <citation type="submission" date="2021-06" db="EMBL/GenBank/DDBJ databases">
        <title>Novel Mycoplasma species detected in California sea lions (Zalophus californianus) from the USA.</title>
        <authorList>
            <person name="Volokhov D.V."/>
            <person name="Furtak V.A."/>
            <person name="Zagorodnyaya T.A."/>
        </authorList>
    </citation>
    <scope>NUCLEOTIDE SEQUENCE [LARGE SCALE GENOMIC DNA]</scope>
    <source>
        <strain evidence="3">CSL 5346</strain>
    </source>
</reference>
<feature type="transmembrane region" description="Helical" evidence="1">
    <location>
        <begin position="288"/>
        <end position="309"/>
    </location>
</feature>
<evidence type="ECO:0000256" key="1">
    <source>
        <dbReference type="SAM" id="Phobius"/>
    </source>
</evidence>
<sequence length="362" mass="43679">MFFVISFIIWNNIKILNGNFRVEHVFKNGFTINVANKKFFAYYKINNNVDFVYLNSVIEKINKTNKDFLFLKNMQIDFILKIIDIKENENTSIFNFFKVIIQKNTDISQEFLNYFLFAKKLNVENIYQKIKNLNIVHLFVVSGYHFFIIYFIFKKVFSKVKLLNKIDDFIIILILSFYIYLLNFNLPSVRVYTYFLLKLILIKILKCKFSNLQIFVISALLNFSFKPNSISSLSFILSFGLSYIGLKMQMLNTKYKTLKFSLICYLFSICVMSQINNKFNVFGFIFQYIFNFIVIFYYIYSLLFFWFFYLNNIVYDFLFQLIEKANQISIYFDFLKLNLAYALIFWISINFWLTYKKIKQNN</sequence>
<keyword evidence="4" id="KW-1185">Reference proteome</keyword>
<dbReference type="Pfam" id="PF03772">
    <property type="entry name" value="Competence"/>
    <property type="match status" value="1"/>
</dbReference>
<feature type="transmembrane region" description="Helical" evidence="1">
    <location>
        <begin position="169"/>
        <end position="186"/>
    </location>
</feature>
<dbReference type="InterPro" id="IPR004477">
    <property type="entry name" value="ComEC_N"/>
</dbReference>
<accession>A0ABS6DPW8</accession>
<keyword evidence="1" id="KW-0472">Membrane</keyword>
<dbReference type="NCBIfam" id="TIGR00360">
    <property type="entry name" value="ComEC_N-term"/>
    <property type="match status" value="1"/>
</dbReference>
<feature type="transmembrane region" description="Helical" evidence="1">
    <location>
        <begin position="229"/>
        <end position="246"/>
    </location>
</feature>
<evidence type="ECO:0000259" key="2">
    <source>
        <dbReference type="Pfam" id="PF03772"/>
    </source>
</evidence>
<feature type="transmembrane region" description="Helical" evidence="1">
    <location>
        <begin position="330"/>
        <end position="353"/>
    </location>
</feature>
<keyword evidence="1" id="KW-1133">Transmembrane helix</keyword>
<dbReference type="RefSeq" id="WP_216488893.1">
    <property type="nucleotide sequence ID" value="NZ_JAHMHH010000002.1"/>
</dbReference>
<dbReference type="Proteomes" id="UP000718793">
    <property type="component" value="Unassembled WGS sequence"/>
</dbReference>
<proteinExistence type="predicted"/>
<evidence type="ECO:0000313" key="3">
    <source>
        <dbReference type="EMBL" id="MBU4692370.1"/>
    </source>
</evidence>
<organism evidence="3 4">
    <name type="scientific">Mycoplasma zalophi</name>
    <dbReference type="NCBI Taxonomy" id="191287"/>
    <lineage>
        <taxon>Bacteria</taxon>
        <taxon>Bacillati</taxon>
        <taxon>Mycoplasmatota</taxon>
        <taxon>Mollicutes</taxon>
        <taxon>Mycoplasmataceae</taxon>
        <taxon>Mycoplasma</taxon>
    </lineage>
</organism>
<evidence type="ECO:0000313" key="4">
    <source>
        <dbReference type="Proteomes" id="UP000718793"/>
    </source>
</evidence>
<keyword evidence="1" id="KW-0812">Transmembrane</keyword>
<dbReference type="EMBL" id="JAHMHH010000002">
    <property type="protein sequence ID" value="MBU4692370.1"/>
    <property type="molecule type" value="Genomic_DNA"/>
</dbReference>
<protein>
    <submittedName>
        <fullName evidence="3">ComEC/Rec2 family competence protein</fullName>
    </submittedName>
</protein>